<dbReference type="GO" id="GO:0016020">
    <property type="term" value="C:membrane"/>
    <property type="evidence" value="ECO:0007669"/>
    <property type="project" value="InterPro"/>
</dbReference>
<name>A0A6G1X7U5_9BACI</name>
<keyword evidence="1" id="KW-0812">Transmembrane</keyword>
<comment type="caution">
    <text evidence="2">The sequence shown here is derived from an EMBL/GenBank/DDBJ whole genome shotgun (WGS) entry which is preliminary data.</text>
</comment>
<evidence type="ECO:0000313" key="2">
    <source>
        <dbReference type="EMBL" id="MRG86878.1"/>
    </source>
</evidence>
<dbReference type="Pfam" id="PF02325">
    <property type="entry name" value="CCB3_YggT"/>
    <property type="match status" value="1"/>
</dbReference>
<dbReference type="EMBL" id="WJNH01000006">
    <property type="protein sequence ID" value="MRG86878.1"/>
    <property type="molecule type" value="Genomic_DNA"/>
</dbReference>
<dbReference type="OrthoDB" id="2989901at2"/>
<evidence type="ECO:0000313" key="3">
    <source>
        <dbReference type="Proteomes" id="UP000480185"/>
    </source>
</evidence>
<dbReference type="Proteomes" id="UP000480185">
    <property type="component" value="Unassembled WGS sequence"/>
</dbReference>
<protein>
    <recommendedName>
        <fullName evidence="4">YggT family protein</fullName>
    </recommendedName>
</protein>
<keyword evidence="1" id="KW-0472">Membrane</keyword>
<evidence type="ECO:0008006" key="4">
    <source>
        <dbReference type="Google" id="ProtNLM"/>
    </source>
</evidence>
<dbReference type="InterPro" id="IPR003425">
    <property type="entry name" value="CCB3/YggT"/>
</dbReference>
<accession>A0A6G1X7U5</accession>
<keyword evidence="3" id="KW-1185">Reference proteome</keyword>
<reference evidence="2 3" key="1">
    <citation type="submission" date="2019-11" db="EMBL/GenBank/DDBJ databases">
        <authorList>
            <person name="Li J."/>
        </authorList>
    </citation>
    <scope>NUCLEOTIDE SEQUENCE [LARGE SCALE GENOMIC DNA]</scope>
    <source>
        <strain evidence="2 3">J4</strain>
    </source>
</reference>
<feature type="transmembrane region" description="Helical" evidence="1">
    <location>
        <begin position="61"/>
        <end position="87"/>
    </location>
</feature>
<evidence type="ECO:0000256" key="1">
    <source>
        <dbReference type="SAM" id="Phobius"/>
    </source>
</evidence>
<sequence length="96" mass="10724">MRGQRFMSIVVHALLGTMQFLLGARIVCKLFSASDANFVQWVYRVTDPLVSPFNSYFPETLVGGIFVLELGAIFAIILYTVLGLVLLRLVSRPETD</sequence>
<dbReference type="AlphaFoldDB" id="A0A6G1X7U5"/>
<proteinExistence type="predicted"/>
<gene>
    <name evidence="2" type="ORF">GH754_11220</name>
</gene>
<keyword evidence="1" id="KW-1133">Transmembrane helix</keyword>
<organism evidence="2 3">
    <name type="scientific">Salinibacillus xinjiangensis</name>
    <dbReference type="NCBI Taxonomy" id="1229268"/>
    <lineage>
        <taxon>Bacteria</taxon>
        <taxon>Bacillati</taxon>
        <taxon>Bacillota</taxon>
        <taxon>Bacilli</taxon>
        <taxon>Bacillales</taxon>
        <taxon>Bacillaceae</taxon>
        <taxon>Salinibacillus</taxon>
    </lineage>
</organism>